<comment type="caution">
    <text evidence="1">The sequence shown here is derived from an EMBL/GenBank/DDBJ whole genome shotgun (WGS) entry which is preliminary data.</text>
</comment>
<evidence type="ECO:0000313" key="1">
    <source>
        <dbReference type="EMBL" id="NWR56566.1"/>
    </source>
</evidence>
<dbReference type="Proteomes" id="UP000551127">
    <property type="component" value="Unassembled WGS sequence"/>
</dbReference>
<proteinExistence type="predicted"/>
<name>A0A7K4YC11_BUCAB</name>
<protein>
    <submittedName>
        <fullName evidence="1">IPIL1 protein</fullName>
    </submittedName>
</protein>
<sequence length="143" mass="16149">HENHTVYHLLVPLTAPLAHSFHLELGTTGEVPSKGFRIRVELECTCMREQLEGDMLCFLHHPKEELSRNQPPSLSDSLCTSSYLDMVKTACWFQTLVKSAWVFLPEQEDCHLTVLPSSRSCKLLLTSTSNVTLLIELILGVEE</sequence>
<feature type="non-terminal residue" evidence="1">
    <location>
        <position position="143"/>
    </location>
</feature>
<gene>
    <name evidence="1" type="primary">Itpripl1_1</name>
    <name evidence="1" type="ORF">BUCABY_R15777</name>
</gene>
<accession>A0A7K4YC11</accession>
<dbReference type="AlphaFoldDB" id="A0A7K4YC11"/>
<evidence type="ECO:0000313" key="2">
    <source>
        <dbReference type="Proteomes" id="UP000551127"/>
    </source>
</evidence>
<reference evidence="1 2" key="1">
    <citation type="submission" date="2019-09" db="EMBL/GenBank/DDBJ databases">
        <title>Bird 10,000 Genomes (B10K) Project - Family phase.</title>
        <authorList>
            <person name="Zhang G."/>
        </authorList>
    </citation>
    <scope>NUCLEOTIDE SEQUENCE [LARGE SCALE GENOMIC DNA]</scope>
    <source>
        <strain evidence="1">B10K-DU-012-80</strain>
    </source>
</reference>
<dbReference type="EMBL" id="VYZL01001178">
    <property type="protein sequence ID" value="NWR56566.1"/>
    <property type="molecule type" value="Genomic_DNA"/>
</dbReference>
<dbReference type="OrthoDB" id="9390510at2759"/>
<organism evidence="1 2">
    <name type="scientific">Bucorvus abyssinicus</name>
    <name type="common">Northern ground-hornbill</name>
    <name type="synonym">Abyssinian ground-hornbill</name>
    <dbReference type="NCBI Taxonomy" id="153643"/>
    <lineage>
        <taxon>Eukaryota</taxon>
        <taxon>Metazoa</taxon>
        <taxon>Chordata</taxon>
        <taxon>Craniata</taxon>
        <taxon>Vertebrata</taxon>
        <taxon>Euteleostomi</taxon>
        <taxon>Archelosauria</taxon>
        <taxon>Archosauria</taxon>
        <taxon>Dinosauria</taxon>
        <taxon>Saurischia</taxon>
        <taxon>Theropoda</taxon>
        <taxon>Coelurosauria</taxon>
        <taxon>Aves</taxon>
        <taxon>Neognathae</taxon>
        <taxon>Neoaves</taxon>
        <taxon>Telluraves</taxon>
        <taxon>Coraciimorphae</taxon>
        <taxon>Bucerotiformes</taxon>
        <taxon>Bucorvidae</taxon>
        <taxon>Bucorvus</taxon>
    </lineage>
</organism>
<keyword evidence="2" id="KW-1185">Reference proteome</keyword>
<feature type="non-terminal residue" evidence="1">
    <location>
        <position position="1"/>
    </location>
</feature>